<dbReference type="GO" id="GO:0009403">
    <property type="term" value="P:toxin biosynthetic process"/>
    <property type="evidence" value="ECO:0007669"/>
    <property type="project" value="InterPro"/>
</dbReference>
<name>A0AB36TDD9_ACETH</name>
<sequence length="239" mass="26125">MNWIDLVVIAIILVLAWIGLKKGIVYSVFKLASFFISAVLSAKLYPIIAKILSNSQVFHSIKKGIYHNLMLRHEALSLPFDAAAKATAQSVVDGLSLPGFMKGMIKNSLLKSLPSLTELIDVSTIMDSLSDVLAHMIVDIISLIVMFVAVRVGLFVLERVLKGVTSLPIVKQADKAGGFILGALEGLLTVYIVFAILIMFSASPKFQGVFEAIESSTVAKVLYHNNFIVDWMFPKDVIV</sequence>
<dbReference type="PANTHER" id="PTHR37306">
    <property type="entry name" value="COLICIN V PRODUCTION PROTEIN"/>
    <property type="match status" value="1"/>
</dbReference>
<accession>A0AB36TDD9</accession>
<keyword evidence="2 5" id="KW-0812">Transmembrane</keyword>
<dbReference type="RefSeq" id="WP_003515027.1">
    <property type="nucleotide sequence ID" value="NZ_CP013828.1"/>
</dbReference>
<evidence type="ECO:0000256" key="5">
    <source>
        <dbReference type="SAM" id="Phobius"/>
    </source>
</evidence>
<dbReference type="GO" id="GO:0016020">
    <property type="term" value="C:membrane"/>
    <property type="evidence" value="ECO:0007669"/>
    <property type="project" value="UniProtKB-SubCell"/>
</dbReference>
<feature type="transmembrane region" description="Helical" evidence="5">
    <location>
        <begin position="177"/>
        <end position="200"/>
    </location>
</feature>
<evidence type="ECO:0000313" key="7">
    <source>
        <dbReference type="Proteomes" id="UP000223596"/>
    </source>
</evidence>
<comment type="subcellular location">
    <subcellularLocation>
        <location evidence="1">Membrane</location>
        <topology evidence="1">Multi-pass membrane protein</topology>
    </subcellularLocation>
</comment>
<evidence type="ECO:0000256" key="1">
    <source>
        <dbReference type="ARBA" id="ARBA00004141"/>
    </source>
</evidence>
<reference evidence="6 7" key="1">
    <citation type="submission" date="2017-09" db="EMBL/GenBank/DDBJ databases">
        <title>Evaluation of Pacific Biosciences Sequencing Technology to Finishing C. thermocellum Genome Sequences.</title>
        <authorList>
            <person name="Brown S."/>
        </authorList>
    </citation>
    <scope>NUCLEOTIDE SEQUENCE [LARGE SCALE GENOMIC DNA]</scope>
    <source>
        <strain evidence="6 7">AD2</strain>
    </source>
</reference>
<gene>
    <name evidence="6" type="ORF">M972_11318</name>
</gene>
<proteinExistence type="predicted"/>
<evidence type="ECO:0000313" key="6">
    <source>
        <dbReference type="EMBL" id="PFH01580.1"/>
    </source>
</evidence>
<protein>
    <submittedName>
        <fullName evidence="6">Colicin V production protein</fullName>
    </submittedName>
</protein>
<feature type="transmembrane region" description="Helical" evidence="5">
    <location>
        <begin position="136"/>
        <end position="157"/>
    </location>
</feature>
<dbReference type="EMBL" id="PDBW01000001">
    <property type="protein sequence ID" value="PFH01580.1"/>
    <property type="molecule type" value="Genomic_DNA"/>
</dbReference>
<evidence type="ECO:0000256" key="2">
    <source>
        <dbReference type="ARBA" id="ARBA00022692"/>
    </source>
</evidence>
<evidence type="ECO:0000256" key="3">
    <source>
        <dbReference type="ARBA" id="ARBA00022989"/>
    </source>
</evidence>
<dbReference type="Pfam" id="PF02674">
    <property type="entry name" value="Colicin_V"/>
    <property type="match status" value="2"/>
</dbReference>
<dbReference type="Proteomes" id="UP000223596">
    <property type="component" value="Unassembled WGS sequence"/>
</dbReference>
<dbReference type="AlphaFoldDB" id="A0AB36TDD9"/>
<comment type="caution">
    <text evidence="6">The sequence shown here is derived from an EMBL/GenBank/DDBJ whole genome shotgun (WGS) entry which is preliminary data.</text>
</comment>
<organism evidence="6 7">
    <name type="scientific">Acetivibrio thermocellus AD2</name>
    <dbReference type="NCBI Taxonomy" id="1138384"/>
    <lineage>
        <taxon>Bacteria</taxon>
        <taxon>Bacillati</taxon>
        <taxon>Bacillota</taxon>
        <taxon>Clostridia</taxon>
        <taxon>Eubacteriales</taxon>
        <taxon>Oscillospiraceae</taxon>
        <taxon>Acetivibrio</taxon>
    </lineage>
</organism>
<keyword evidence="4 5" id="KW-0472">Membrane</keyword>
<dbReference type="GeneID" id="35804767"/>
<keyword evidence="3 5" id="KW-1133">Transmembrane helix</keyword>
<dbReference type="InterPro" id="IPR003825">
    <property type="entry name" value="Colicin-V_CvpA"/>
</dbReference>
<dbReference type="PANTHER" id="PTHR37306:SF1">
    <property type="entry name" value="COLICIN V PRODUCTION PROTEIN"/>
    <property type="match status" value="1"/>
</dbReference>
<evidence type="ECO:0000256" key="4">
    <source>
        <dbReference type="ARBA" id="ARBA00023136"/>
    </source>
</evidence>